<evidence type="ECO:0000256" key="1">
    <source>
        <dbReference type="PROSITE-ProRule" id="PRU01002"/>
    </source>
</evidence>
<dbReference type="Pfam" id="PF08879">
    <property type="entry name" value="WRC"/>
    <property type="match status" value="1"/>
</dbReference>
<dbReference type="OrthoDB" id="686202at2759"/>
<dbReference type="EMBL" id="KN403121">
    <property type="protein sequence ID" value="KHG15176.1"/>
    <property type="molecule type" value="Genomic_DNA"/>
</dbReference>
<reference evidence="3" key="1">
    <citation type="submission" date="2014-09" db="EMBL/GenBank/DDBJ databases">
        <authorList>
            <person name="Mudge J."/>
            <person name="Ramaraj T."/>
            <person name="Lindquist I.E."/>
            <person name="Bharti A.K."/>
            <person name="Sundararajan A."/>
            <person name="Cameron C.T."/>
            <person name="Woodward J.E."/>
            <person name="May G.D."/>
            <person name="Brubaker C."/>
            <person name="Broadhvest J."/>
            <person name="Wilkins T.A."/>
        </authorList>
    </citation>
    <scope>NUCLEOTIDE SEQUENCE</scope>
    <source>
        <strain evidence="3">cv. AKA8401</strain>
    </source>
</reference>
<dbReference type="Proteomes" id="UP000032142">
    <property type="component" value="Unassembled WGS sequence"/>
</dbReference>
<keyword evidence="3" id="KW-1185">Reference proteome</keyword>
<protein>
    <submittedName>
        <fullName evidence="2">Uncharacterized protein</fullName>
    </submittedName>
</protein>
<evidence type="ECO:0000313" key="3">
    <source>
        <dbReference type="Proteomes" id="UP000032142"/>
    </source>
</evidence>
<gene>
    <name evidence="2" type="ORF">F383_18103</name>
</gene>
<dbReference type="PANTHER" id="PTHR34122">
    <property type="entry name" value="EXPRESSED PROTEIN-RELATED"/>
    <property type="match status" value="1"/>
</dbReference>
<dbReference type="PROSITE" id="PS51667">
    <property type="entry name" value="WRC"/>
    <property type="match status" value="1"/>
</dbReference>
<dbReference type="PANTHER" id="PTHR34122:SF1">
    <property type="entry name" value="EXPRESSED PROTEIN"/>
    <property type="match status" value="1"/>
</dbReference>
<dbReference type="OMA" id="TTHGEQL"/>
<accession>A0A0B0NVQ7</accession>
<comment type="caution">
    <text evidence="1">Lacks conserved residue(s) required for the propagation of feature annotation.</text>
</comment>
<sequence length="357" mass="39132">MRIRKRQVPLPFSSISPVPLSSDPNFNRPPVAVVQLPLRQQQPSTPCCFDPHYPSQSDHPIGQPLPTQPRDGTTHGEQLTKNKQDYLVLKTGGEEEVEKNNDTREKNVLRAKLGTGSPPQSSSSHHQAVGRWGEGEKAFPLKKRRGSVETTGDDDDTIMAKDTNNKRSMKSSTSKMKTKLSKKLVQQQQQSNGEEQESKDIACTNVDYNNNNSSGAKKRGRGGALMEGSRCSRVNGRGWRCCQQTLVGYSLCEHHLGKGRLRSMTSVRSRSLAAKEEGQPNNGDNQGLMLSNLSSSSQQLAKRELHGESGGNDAEGEDQKPLMMTKKRAKLGMVKARSISSLLGQNDNAIAVADDSN</sequence>
<proteinExistence type="predicted"/>
<dbReference type="KEGG" id="gab:108465364"/>
<evidence type="ECO:0000313" key="2">
    <source>
        <dbReference type="EMBL" id="KHG15176.1"/>
    </source>
</evidence>
<name>A0A0B0NVQ7_GOSAR</name>
<dbReference type="AlphaFoldDB" id="A0A0B0NVQ7"/>
<dbReference type="InterPro" id="IPR014977">
    <property type="entry name" value="WRC_dom"/>
</dbReference>
<organism evidence="2 3">
    <name type="scientific">Gossypium arboreum</name>
    <name type="common">Tree cotton</name>
    <name type="synonym">Gossypium nanking</name>
    <dbReference type="NCBI Taxonomy" id="29729"/>
    <lineage>
        <taxon>Eukaryota</taxon>
        <taxon>Viridiplantae</taxon>
        <taxon>Streptophyta</taxon>
        <taxon>Embryophyta</taxon>
        <taxon>Tracheophyta</taxon>
        <taxon>Spermatophyta</taxon>
        <taxon>Magnoliopsida</taxon>
        <taxon>eudicotyledons</taxon>
        <taxon>Gunneridae</taxon>
        <taxon>Pentapetalae</taxon>
        <taxon>rosids</taxon>
        <taxon>malvids</taxon>
        <taxon>Malvales</taxon>
        <taxon>Malvaceae</taxon>
        <taxon>Malvoideae</taxon>
        <taxon>Gossypium</taxon>
    </lineage>
</organism>